<dbReference type="SUPFAM" id="SSF51735">
    <property type="entry name" value="NAD(P)-binding Rossmann-fold domains"/>
    <property type="match status" value="1"/>
</dbReference>
<evidence type="ECO:0000259" key="1">
    <source>
        <dbReference type="Pfam" id="PF02558"/>
    </source>
</evidence>
<proteinExistence type="predicted"/>
<dbReference type="InterPro" id="IPR036291">
    <property type="entry name" value="NAD(P)-bd_dom_sf"/>
</dbReference>
<name>A0ABS3I0S9_9ENTE</name>
<evidence type="ECO:0000313" key="3">
    <source>
        <dbReference type="Proteomes" id="UP000664832"/>
    </source>
</evidence>
<dbReference type="Proteomes" id="UP000664832">
    <property type="component" value="Unassembled WGS sequence"/>
</dbReference>
<dbReference type="EMBL" id="JAFLWI010000011">
    <property type="protein sequence ID" value="MBO0482327.1"/>
    <property type="molecule type" value="Genomic_DNA"/>
</dbReference>
<dbReference type="RefSeq" id="WP_206899035.1">
    <property type="nucleotide sequence ID" value="NZ_JAFLWI010000011.1"/>
</dbReference>
<feature type="domain" description="Ketopantoate reductase N-terminal" evidence="1">
    <location>
        <begin position="4"/>
        <end position="143"/>
    </location>
</feature>
<reference evidence="2 3" key="1">
    <citation type="submission" date="2021-03" db="EMBL/GenBank/DDBJ databases">
        <title>Enterococcal diversity collection.</title>
        <authorList>
            <person name="Gilmore M.S."/>
            <person name="Schwartzman J."/>
            <person name="Van Tyne D."/>
            <person name="Martin M."/>
            <person name="Earl A.M."/>
            <person name="Manson A.L."/>
            <person name="Straub T."/>
            <person name="Salamzade R."/>
            <person name="Saavedra J."/>
            <person name="Lebreton F."/>
            <person name="Prichula J."/>
            <person name="Schaufler K."/>
            <person name="Gaca A."/>
            <person name="Sgardioli B."/>
            <person name="Wagenaar J."/>
            <person name="Strong T."/>
        </authorList>
    </citation>
    <scope>NUCLEOTIDE SEQUENCE [LARGE SCALE GENOMIC DNA]</scope>
    <source>
        <strain evidence="2 3">MSG2901</strain>
    </source>
</reference>
<sequence length="248" mass="28471">MKLLIYGAGIQGSYLAHTLTKNKENEVTILARGKTKEQLETNGLELKHVIQKKRTVDTIKIISRLEPTDKYDLIFVTMKYNDFDSVIEPIAANHSQRVIFVGNQMNPEILKEKIVQKDPAKQVFFGFQNTGGTREGNLITILRFNGGKMKVYLDPDDSQMTQLLNQIFARTNYQWQSDPTLFDWLKSHAALIMVLNSLDLIYRQKMKNKQEMNHIFSITALAFKEAFTVLEENGHPISTKDSEKFIAK</sequence>
<comment type="caution">
    <text evidence="2">The sequence shown here is derived from an EMBL/GenBank/DDBJ whole genome shotgun (WGS) entry which is preliminary data.</text>
</comment>
<protein>
    <submittedName>
        <fullName evidence="2">NAD(P)-binding domain-containing protein</fullName>
    </submittedName>
</protein>
<keyword evidence="3" id="KW-1185">Reference proteome</keyword>
<organism evidence="2 3">
    <name type="scientific">Candidatus Enterococcus courvalinii</name>
    <dbReference type="NCBI Taxonomy" id="2815329"/>
    <lineage>
        <taxon>Bacteria</taxon>
        <taxon>Bacillati</taxon>
        <taxon>Bacillota</taxon>
        <taxon>Bacilli</taxon>
        <taxon>Lactobacillales</taxon>
        <taxon>Enterococcaceae</taxon>
        <taxon>Enterococcus</taxon>
    </lineage>
</organism>
<gene>
    <name evidence="2" type="ORF">JZO71_08335</name>
</gene>
<dbReference type="Pfam" id="PF02558">
    <property type="entry name" value="ApbA"/>
    <property type="match status" value="1"/>
</dbReference>
<evidence type="ECO:0000313" key="2">
    <source>
        <dbReference type="EMBL" id="MBO0482327.1"/>
    </source>
</evidence>
<dbReference type="Gene3D" id="3.40.50.720">
    <property type="entry name" value="NAD(P)-binding Rossmann-like Domain"/>
    <property type="match status" value="1"/>
</dbReference>
<accession>A0ABS3I0S9</accession>
<dbReference type="InterPro" id="IPR013332">
    <property type="entry name" value="KPR_N"/>
</dbReference>